<evidence type="ECO:0000313" key="5">
    <source>
        <dbReference type="Proteomes" id="UP001526426"/>
    </source>
</evidence>
<name>A0ABT3L0Q6_9CYAN</name>
<protein>
    <submittedName>
        <fullName evidence="4">Gfo/Idh/MocA family oxidoreductase</fullName>
    </submittedName>
</protein>
<dbReference type="InterPro" id="IPR000683">
    <property type="entry name" value="Gfo/Idh/MocA-like_OxRdtase_N"/>
</dbReference>
<dbReference type="Gene3D" id="3.40.50.720">
    <property type="entry name" value="NAD(P)-binding Rossmann-like Domain"/>
    <property type="match status" value="1"/>
</dbReference>
<evidence type="ECO:0000259" key="2">
    <source>
        <dbReference type="Pfam" id="PF01408"/>
    </source>
</evidence>
<evidence type="ECO:0000256" key="1">
    <source>
        <dbReference type="ARBA" id="ARBA00010928"/>
    </source>
</evidence>
<dbReference type="EMBL" id="JAIHOM010000007">
    <property type="protein sequence ID" value="MCW6035090.1"/>
    <property type="molecule type" value="Genomic_DNA"/>
</dbReference>
<evidence type="ECO:0000259" key="3">
    <source>
        <dbReference type="Pfam" id="PF02894"/>
    </source>
</evidence>
<sequence>MGVGIVGTGYAAKRRAEAIQGDERSHLVTVSGYSRANTEAFCQEYQISAAPSWQALVEHPQLDLVIIATVNQDHAPIAQKALEAGKHVVLEYPLALSPQDGQTLLALADKQGKLLHVEHIELLGGVHQALGQALGQIGEVSYGRYITITPQRPVSQRWTYHKSLFGFPFTAALSRIHRLTDILGEVATVTGTLRYWDVPESEYFRACLATAQLEFRNGAIADLVYGKGETFWHSTRTLELHGDQGTLLFVRERGKLIQGEQETPLEVSSRRGLFQQDTQLVLDYLLDHKPLYVHPSQSYYALLVADAIRRSVETGEKVTLAPS</sequence>
<gene>
    <name evidence="4" type="ORF">K4A83_02220</name>
</gene>
<dbReference type="InterPro" id="IPR051450">
    <property type="entry name" value="Gfo/Idh/MocA_Oxidoreductases"/>
</dbReference>
<proteinExistence type="inferred from homology"/>
<feature type="domain" description="Gfo/Idh/MocA-like oxidoreductase C-terminal" evidence="3">
    <location>
        <begin position="135"/>
        <end position="320"/>
    </location>
</feature>
<dbReference type="PANTHER" id="PTHR43377:SF10">
    <property type="entry name" value="BILIVERDIN REDUCTASE"/>
    <property type="match status" value="1"/>
</dbReference>
<dbReference type="Pfam" id="PF01408">
    <property type="entry name" value="GFO_IDH_MocA"/>
    <property type="match status" value="1"/>
</dbReference>
<dbReference type="PANTHER" id="PTHR43377">
    <property type="entry name" value="BILIVERDIN REDUCTASE A"/>
    <property type="match status" value="1"/>
</dbReference>
<dbReference type="InterPro" id="IPR004104">
    <property type="entry name" value="Gfo/Idh/MocA-like_OxRdtase_C"/>
</dbReference>
<dbReference type="Gene3D" id="3.30.360.10">
    <property type="entry name" value="Dihydrodipicolinate Reductase, domain 2"/>
    <property type="match status" value="1"/>
</dbReference>
<dbReference type="SUPFAM" id="SSF51735">
    <property type="entry name" value="NAD(P)-binding Rossmann-fold domains"/>
    <property type="match status" value="1"/>
</dbReference>
<reference evidence="4 5" key="1">
    <citation type="submission" date="2021-08" db="EMBL/GenBank/DDBJ databases">
        <title>Draft genome sequence of Spirulina subsalsa with high tolerance to salinity and hype-accumulation of phycocyanin.</title>
        <authorList>
            <person name="Pei H."/>
            <person name="Jiang L."/>
        </authorList>
    </citation>
    <scope>NUCLEOTIDE SEQUENCE [LARGE SCALE GENOMIC DNA]</scope>
    <source>
        <strain evidence="4 5">FACHB-351</strain>
    </source>
</reference>
<comment type="caution">
    <text evidence="4">The sequence shown here is derived from an EMBL/GenBank/DDBJ whole genome shotgun (WGS) entry which is preliminary data.</text>
</comment>
<keyword evidence="5" id="KW-1185">Reference proteome</keyword>
<evidence type="ECO:0000313" key="4">
    <source>
        <dbReference type="EMBL" id="MCW6035090.1"/>
    </source>
</evidence>
<accession>A0ABT3L0Q6</accession>
<comment type="similarity">
    <text evidence="1">Belongs to the Gfo/Idh/MocA family.</text>
</comment>
<feature type="domain" description="Gfo/Idh/MocA-like oxidoreductase N-terminal" evidence="2">
    <location>
        <begin position="2"/>
        <end position="119"/>
    </location>
</feature>
<dbReference type="Pfam" id="PF02894">
    <property type="entry name" value="GFO_IDH_MocA_C"/>
    <property type="match status" value="1"/>
</dbReference>
<dbReference type="InterPro" id="IPR036291">
    <property type="entry name" value="NAD(P)-bd_dom_sf"/>
</dbReference>
<organism evidence="4 5">
    <name type="scientific">Spirulina subsalsa FACHB-351</name>
    <dbReference type="NCBI Taxonomy" id="234711"/>
    <lineage>
        <taxon>Bacteria</taxon>
        <taxon>Bacillati</taxon>
        <taxon>Cyanobacteriota</taxon>
        <taxon>Cyanophyceae</taxon>
        <taxon>Spirulinales</taxon>
        <taxon>Spirulinaceae</taxon>
        <taxon>Spirulina</taxon>
    </lineage>
</organism>
<dbReference type="Proteomes" id="UP001526426">
    <property type="component" value="Unassembled WGS sequence"/>
</dbReference>